<sequence length="67" mass="8068">PFNVTYLLLLKYRYGDKILALVYNYTYYIFKEAFLLVLKTTYTKENIYIGFKVARLVLYNLDIVILK</sequence>
<organism evidence="1 2">
    <name type="scientific">Lepidopterella palustris CBS 459.81</name>
    <dbReference type="NCBI Taxonomy" id="1314670"/>
    <lineage>
        <taxon>Eukaryota</taxon>
        <taxon>Fungi</taxon>
        <taxon>Dikarya</taxon>
        <taxon>Ascomycota</taxon>
        <taxon>Pezizomycotina</taxon>
        <taxon>Dothideomycetes</taxon>
        <taxon>Pleosporomycetidae</taxon>
        <taxon>Mytilinidiales</taxon>
        <taxon>Argynnaceae</taxon>
        <taxon>Lepidopterella</taxon>
    </lineage>
</organism>
<keyword evidence="2" id="KW-1185">Reference proteome</keyword>
<reference evidence="1 2" key="1">
    <citation type="journal article" date="2016" name="Nat. Commun.">
        <title>Ectomycorrhizal ecology is imprinted in the genome of the dominant symbiotic fungus Cenococcum geophilum.</title>
        <authorList>
            <consortium name="DOE Joint Genome Institute"/>
            <person name="Peter M."/>
            <person name="Kohler A."/>
            <person name="Ohm R.A."/>
            <person name="Kuo A."/>
            <person name="Krutzmann J."/>
            <person name="Morin E."/>
            <person name="Arend M."/>
            <person name="Barry K.W."/>
            <person name="Binder M."/>
            <person name="Choi C."/>
            <person name="Clum A."/>
            <person name="Copeland A."/>
            <person name="Grisel N."/>
            <person name="Haridas S."/>
            <person name="Kipfer T."/>
            <person name="LaButti K."/>
            <person name="Lindquist E."/>
            <person name="Lipzen A."/>
            <person name="Maire R."/>
            <person name="Meier B."/>
            <person name="Mihaltcheva S."/>
            <person name="Molinier V."/>
            <person name="Murat C."/>
            <person name="Poggeler S."/>
            <person name="Quandt C.A."/>
            <person name="Sperisen C."/>
            <person name="Tritt A."/>
            <person name="Tisserant E."/>
            <person name="Crous P.W."/>
            <person name="Henrissat B."/>
            <person name="Nehls U."/>
            <person name="Egli S."/>
            <person name="Spatafora J.W."/>
            <person name="Grigoriev I.V."/>
            <person name="Martin F.M."/>
        </authorList>
    </citation>
    <scope>NUCLEOTIDE SEQUENCE [LARGE SCALE GENOMIC DNA]</scope>
    <source>
        <strain evidence="1 2">CBS 459.81</strain>
    </source>
</reference>
<proteinExistence type="predicted"/>
<accession>A0A8E2J8P2</accession>
<evidence type="ECO:0000313" key="1">
    <source>
        <dbReference type="EMBL" id="OCK72919.1"/>
    </source>
</evidence>
<dbReference type="OrthoDB" id="3692205at2759"/>
<gene>
    <name evidence="1" type="ORF">K432DRAFT_314313</name>
</gene>
<feature type="non-terminal residue" evidence="1">
    <location>
        <position position="67"/>
    </location>
</feature>
<dbReference type="AlphaFoldDB" id="A0A8E2J8P2"/>
<protein>
    <submittedName>
        <fullName evidence="1">Uncharacterized protein</fullName>
    </submittedName>
</protein>
<name>A0A8E2J8P2_9PEZI</name>
<dbReference type="EMBL" id="KV746182">
    <property type="protein sequence ID" value="OCK72919.1"/>
    <property type="molecule type" value="Genomic_DNA"/>
</dbReference>
<dbReference type="Proteomes" id="UP000250266">
    <property type="component" value="Unassembled WGS sequence"/>
</dbReference>
<evidence type="ECO:0000313" key="2">
    <source>
        <dbReference type="Proteomes" id="UP000250266"/>
    </source>
</evidence>